<feature type="domain" description="Reverse transcriptase Ty1/copia-type" evidence="1">
    <location>
        <begin position="2"/>
        <end position="109"/>
    </location>
</feature>
<comment type="caution">
    <text evidence="2">The sequence shown here is derived from an EMBL/GenBank/DDBJ whole genome shotgun (WGS) entry which is preliminary data.</text>
</comment>
<accession>A0A2K3P0V3</accession>
<evidence type="ECO:0000259" key="1">
    <source>
        <dbReference type="Pfam" id="PF07727"/>
    </source>
</evidence>
<dbReference type="Pfam" id="PF07727">
    <property type="entry name" value="RVT_2"/>
    <property type="match status" value="1"/>
</dbReference>
<dbReference type="STRING" id="57577.A0A2K3P0V3"/>
<evidence type="ECO:0000313" key="3">
    <source>
        <dbReference type="Proteomes" id="UP000236291"/>
    </source>
</evidence>
<dbReference type="AlphaFoldDB" id="A0A2K3P0V3"/>
<reference evidence="2 3" key="1">
    <citation type="journal article" date="2014" name="Am. J. Bot.">
        <title>Genome assembly and annotation for red clover (Trifolium pratense; Fabaceae).</title>
        <authorList>
            <person name="Istvanek J."/>
            <person name="Jaros M."/>
            <person name="Krenek A."/>
            <person name="Repkova J."/>
        </authorList>
    </citation>
    <scope>NUCLEOTIDE SEQUENCE [LARGE SCALE GENOMIC DNA]</scope>
    <source>
        <strain evidence="3">cv. Tatra</strain>
        <tissue evidence="2">Young leaves</tissue>
    </source>
</reference>
<dbReference type="Proteomes" id="UP000236291">
    <property type="component" value="Unassembled WGS sequence"/>
</dbReference>
<dbReference type="ExpressionAtlas" id="A0A2K3P0V3">
    <property type="expression patterns" value="baseline"/>
</dbReference>
<dbReference type="EMBL" id="ASHM01002816">
    <property type="protein sequence ID" value="PNY08922.1"/>
    <property type="molecule type" value="Genomic_DNA"/>
</dbReference>
<evidence type="ECO:0000313" key="2">
    <source>
        <dbReference type="EMBL" id="PNY08922.1"/>
    </source>
</evidence>
<dbReference type="PANTHER" id="PTHR11439:SF483">
    <property type="entry name" value="PEPTIDE SYNTHASE GLIP-LIKE, PUTATIVE (AFU_ORTHOLOGUE AFUA_3G12920)-RELATED"/>
    <property type="match status" value="1"/>
</dbReference>
<sequence>MVYKLHKAQYGLKQAPRAWNKRIDQFLIPLGFKKYIIEYGVYVMDSKGSGSLIVCLYVDDILITGSDSREIEKFKLTINKEFEMTDLGELSYFLGMEFVKTKKGMIMHNRKCITDEKVDATMYKQLVGSPRYLCNSRPDICYALCVISKFMNEPKKSHLIVAKRILRHVKGTINYGILFPIRRTESQVELVNYTDSNWCETKLIGGVRLSVSLARITDYGVEV</sequence>
<gene>
    <name evidence="2" type="ORF">L195_g005461</name>
</gene>
<dbReference type="PANTHER" id="PTHR11439">
    <property type="entry name" value="GAG-POL-RELATED RETROTRANSPOSON"/>
    <property type="match status" value="1"/>
</dbReference>
<dbReference type="SUPFAM" id="SSF56672">
    <property type="entry name" value="DNA/RNA polymerases"/>
    <property type="match status" value="1"/>
</dbReference>
<organism evidence="2 3">
    <name type="scientific">Trifolium pratense</name>
    <name type="common">Red clover</name>
    <dbReference type="NCBI Taxonomy" id="57577"/>
    <lineage>
        <taxon>Eukaryota</taxon>
        <taxon>Viridiplantae</taxon>
        <taxon>Streptophyta</taxon>
        <taxon>Embryophyta</taxon>
        <taxon>Tracheophyta</taxon>
        <taxon>Spermatophyta</taxon>
        <taxon>Magnoliopsida</taxon>
        <taxon>eudicotyledons</taxon>
        <taxon>Gunneridae</taxon>
        <taxon>Pentapetalae</taxon>
        <taxon>rosids</taxon>
        <taxon>fabids</taxon>
        <taxon>Fabales</taxon>
        <taxon>Fabaceae</taxon>
        <taxon>Papilionoideae</taxon>
        <taxon>50 kb inversion clade</taxon>
        <taxon>NPAAA clade</taxon>
        <taxon>Hologalegina</taxon>
        <taxon>IRL clade</taxon>
        <taxon>Trifolieae</taxon>
        <taxon>Trifolium</taxon>
    </lineage>
</organism>
<dbReference type="InterPro" id="IPR013103">
    <property type="entry name" value="RVT_2"/>
</dbReference>
<dbReference type="InterPro" id="IPR043502">
    <property type="entry name" value="DNA/RNA_pol_sf"/>
</dbReference>
<reference evidence="2 3" key="2">
    <citation type="journal article" date="2017" name="Front. Plant Sci.">
        <title>Gene Classification and Mining of Molecular Markers Useful in Red Clover (Trifolium pratense) Breeding.</title>
        <authorList>
            <person name="Istvanek J."/>
            <person name="Dluhosova J."/>
            <person name="Dluhos P."/>
            <person name="Patkova L."/>
            <person name="Nedelnik J."/>
            <person name="Repkova J."/>
        </authorList>
    </citation>
    <scope>NUCLEOTIDE SEQUENCE [LARGE SCALE GENOMIC DNA]</scope>
    <source>
        <strain evidence="3">cv. Tatra</strain>
        <tissue evidence="2">Young leaves</tissue>
    </source>
</reference>
<proteinExistence type="predicted"/>
<protein>
    <submittedName>
        <fullName evidence="2">Putative copia-type protein</fullName>
    </submittedName>
</protein>
<name>A0A2K3P0V3_TRIPR</name>